<dbReference type="Proteomes" id="UP000461730">
    <property type="component" value="Unassembled WGS sequence"/>
</dbReference>
<proteinExistence type="predicted"/>
<feature type="transmembrane region" description="Helical" evidence="1">
    <location>
        <begin position="77"/>
        <end position="99"/>
    </location>
</feature>
<protein>
    <submittedName>
        <fullName evidence="2">Uncharacterized protein</fullName>
    </submittedName>
</protein>
<organism evidence="2 3">
    <name type="scientific">Chitinophaga tropicalis</name>
    <dbReference type="NCBI Taxonomy" id="2683588"/>
    <lineage>
        <taxon>Bacteria</taxon>
        <taxon>Pseudomonadati</taxon>
        <taxon>Bacteroidota</taxon>
        <taxon>Chitinophagia</taxon>
        <taxon>Chitinophagales</taxon>
        <taxon>Chitinophagaceae</taxon>
        <taxon>Chitinophaga</taxon>
    </lineage>
</organism>
<feature type="transmembrane region" description="Helical" evidence="1">
    <location>
        <begin position="20"/>
        <end position="40"/>
    </location>
</feature>
<evidence type="ECO:0000313" key="3">
    <source>
        <dbReference type="Proteomes" id="UP000461730"/>
    </source>
</evidence>
<feature type="transmembrane region" description="Helical" evidence="1">
    <location>
        <begin position="46"/>
        <end position="65"/>
    </location>
</feature>
<keyword evidence="1" id="KW-1133">Transmembrane helix</keyword>
<evidence type="ECO:0000256" key="1">
    <source>
        <dbReference type="SAM" id="Phobius"/>
    </source>
</evidence>
<evidence type="ECO:0000313" key="2">
    <source>
        <dbReference type="EMBL" id="MVT10537.1"/>
    </source>
</evidence>
<keyword evidence="1" id="KW-0812">Transmembrane</keyword>
<dbReference type="AlphaFoldDB" id="A0A7K1U835"/>
<feature type="transmembrane region" description="Helical" evidence="1">
    <location>
        <begin position="148"/>
        <end position="169"/>
    </location>
</feature>
<reference evidence="2 3" key="1">
    <citation type="submission" date="2019-12" db="EMBL/GenBank/DDBJ databases">
        <title>Chitinophaga sp. strain ysch24 (GDMCC 1.1355), whole genome shotgun sequence.</title>
        <authorList>
            <person name="Zhang X."/>
        </authorList>
    </citation>
    <scope>NUCLEOTIDE SEQUENCE [LARGE SCALE GENOMIC DNA]</scope>
    <source>
        <strain evidence="3">ysch24</strain>
    </source>
</reference>
<keyword evidence="3" id="KW-1185">Reference proteome</keyword>
<dbReference type="EMBL" id="WRXN01000009">
    <property type="protein sequence ID" value="MVT10537.1"/>
    <property type="molecule type" value="Genomic_DNA"/>
</dbReference>
<dbReference type="RefSeq" id="WP_157307980.1">
    <property type="nucleotide sequence ID" value="NZ_WRXN01000009.1"/>
</dbReference>
<name>A0A7K1U835_9BACT</name>
<accession>A0A7K1U835</accession>
<sequence length="291" mass="32630">MEQPGSFYVPSGQYNLKNVIISTIVGMALATGIGALYALITFINPLIYLNFLVLMGAVFLLALFAQLIKTASKSRNTVVNIIIGVLICYTAWAAHWSLYGSSERHTHTSFLNALINPNEVLKIISYRCDNTSMSVGRLGSSGIPFDGGMLLLFYFIEFIVFMAPVYFLAKVDYYCEHCQQYYTEKKGYITDTTGFYIQREAAGEEHHYRFLPEFSYIKKPVAVSGAETDVIAVTLNYCTKCAENSIVDVSSFIAKIDSSDKYKTELVKESKMTTGMYIDKATGKALEWRLF</sequence>
<keyword evidence="1" id="KW-0472">Membrane</keyword>
<gene>
    <name evidence="2" type="ORF">GO493_19850</name>
</gene>
<comment type="caution">
    <text evidence="2">The sequence shown here is derived from an EMBL/GenBank/DDBJ whole genome shotgun (WGS) entry which is preliminary data.</text>
</comment>